<dbReference type="GO" id="GO:0006171">
    <property type="term" value="P:cAMP biosynthetic process"/>
    <property type="evidence" value="ECO:0007669"/>
    <property type="project" value="TreeGrafter"/>
</dbReference>
<proteinExistence type="predicted"/>
<dbReference type="Gene3D" id="3.30.70.1230">
    <property type="entry name" value="Nucleotide cyclase"/>
    <property type="match status" value="1"/>
</dbReference>
<dbReference type="InterPro" id="IPR001054">
    <property type="entry name" value="A/G_cyclase"/>
</dbReference>
<dbReference type="GO" id="GO:0035556">
    <property type="term" value="P:intracellular signal transduction"/>
    <property type="evidence" value="ECO:0007669"/>
    <property type="project" value="InterPro"/>
</dbReference>
<dbReference type="RefSeq" id="WP_142898981.1">
    <property type="nucleotide sequence ID" value="NZ_ML660061.1"/>
</dbReference>
<gene>
    <name evidence="2" type="ORF">FKG95_24000</name>
</gene>
<evidence type="ECO:0000313" key="3">
    <source>
        <dbReference type="Proteomes" id="UP000315252"/>
    </source>
</evidence>
<dbReference type="CDD" id="cd07302">
    <property type="entry name" value="CHD"/>
    <property type="match status" value="1"/>
</dbReference>
<protein>
    <submittedName>
        <fullName evidence="2">Adenylate/guanylate cyclase domain-containing protein</fullName>
    </submittedName>
</protein>
<dbReference type="GO" id="GO:0004016">
    <property type="term" value="F:adenylate cyclase activity"/>
    <property type="evidence" value="ECO:0007669"/>
    <property type="project" value="UniProtKB-ARBA"/>
</dbReference>
<sequence length="401" mass="44144">MSTRIEPIKSLPPQVAAQVAERARNLHAWLVGDARFIDDPDLVVEGFVQRLIDSGLPLDRMSSAIPTLYAVRSGLGRNWNREDGVTTQEFPWDSEEIYQDSPFYKAHQTRAWVSFRLDEIDDSAFGIVSELRSAGFTDYICMPVFFRDGTEGGLTFATRSPAGFSDADMALLHAIEDAMALLLDLNRVWILLRETLRMYVGDEPQARILSGQVRRGDVVHIRSAIVFADMRGFTALSGQMSGEDTVALLNRYFDCVVPPIEETEGDVLKYMGDGVLAIFRAEEDGKSACTKALAAAREILERVEKDRAQADPSARFDIKIALHFGAVAYGNIGSGARLDYTVVGGSVNLASRLADLAGNLDKHILVSSDFAERLPEQAFKPMGEHSLRGVAEPQKVFAPVA</sequence>
<dbReference type="InterPro" id="IPR029787">
    <property type="entry name" value="Nucleotide_cyclase"/>
</dbReference>
<dbReference type="Gene3D" id="3.30.450.40">
    <property type="match status" value="1"/>
</dbReference>
<keyword evidence="3" id="KW-1185">Reference proteome</keyword>
<name>A0A545TAW5_9PROT</name>
<dbReference type="PANTHER" id="PTHR43081:SF11">
    <property type="entry name" value="BLR2264 PROTEIN"/>
    <property type="match status" value="1"/>
</dbReference>
<feature type="domain" description="Guanylate cyclase" evidence="1">
    <location>
        <begin position="224"/>
        <end position="354"/>
    </location>
</feature>
<comment type="caution">
    <text evidence="2">The sequence shown here is derived from an EMBL/GenBank/DDBJ whole genome shotgun (WGS) entry which is preliminary data.</text>
</comment>
<dbReference type="EMBL" id="VHSH01000010">
    <property type="protein sequence ID" value="TQV74351.1"/>
    <property type="molecule type" value="Genomic_DNA"/>
</dbReference>
<accession>A0A545TAW5</accession>
<dbReference type="AlphaFoldDB" id="A0A545TAW5"/>
<evidence type="ECO:0000313" key="2">
    <source>
        <dbReference type="EMBL" id="TQV74351.1"/>
    </source>
</evidence>
<reference evidence="2 3" key="1">
    <citation type="submission" date="2019-06" db="EMBL/GenBank/DDBJ databases">
        <title>Whole genome sequence for Rhodospirillaceae sp. R148.</title>
        <authorList>
            <person name="Wang G."/>
        </authorList>
    </citation>
    <scope>NUCLEOTIDE SEQUENCE [LARGE SCALE GENOMIC DNA]</scope>
    <source>
        <strain evidence="2 3">R148</strain>
    </source>
</reference>
<dbReference type="Pfam" id="PF00211">
    <property type="entry name" value="Guanylate_cyc"/>
    <property type="match status" value="1"/>
</dbReference>
<dbReference type="SUPFAM" id="SSF55781">
    <property type="entry name" value="GAF domain-like"/>
    <property type="match status" value="1"/>
</dbReference>
<dbReference type="InterPro" id="IPR050697">
    <property type="entry name" value="Adenylyl/Guanylyl_Cyclase_3/4"/>
</dbReference>
<dbReference type="Proteomes" id="UP000315252">
    <property type="component" value="Unassembled WGS sequence"/>
</dbReference>
<dbReference type="PROSITE" id="PS50125">
    <property type="entry name" value="GUANYLATE_CYCLASE_2"/>
    <property type="match status" value="1"/>
</dbReference>
<organism evidence="2 3">
    <name type="scientific">Denitrobaculum tricleocarpae</name>
    <dbReference type="NCBI Taxonomy" id="2591009"/>
    <lineage>
        <taxon>Bacteria</taxon>
        <taxon>Pseudomonadati</taxon>
        <taxon>Pseudomonadota</taxon>
        <taxon>Alphaproteobacteria</taxon>
        <taxon>Rhodospirillales</taxon>
        <taxon>Rhodospirillaceae</taxon>
        <taxon>Denitrobaculum</taxon>
    </lineage>
</organism>
<dbReference type="OrthoDB" id="9762462at2"/>
<dbReference type="PANTHER" id="PTHR43081">
    <property type="entry name" value="ADENYLATE CYCLASE, TERMINAL-DIFFERENTIATION SPECIFIC-RELATED"/>
    <property type="match status" value="1"/>
</dbReference>
<dbReference type="SMART" id="SM00044">
    <property type="entry name" value="CYCc"/>
    <property type="match status" value="1"/>
</dbReference>
<dbReference type="InterPro" id="IPR029016">
    <property type="entry name" value="GAF-like_dom_sf"/>
</dbReference>
<evidence type="ECO:0000259" key="1">
    <source>
        <dbReference type="PROSITE" id="PS50125"/>
    </source>
</evidence>
<dbReference type="SUPFAM" id="SSF55073">
    <property type="entry name" value="Nucleotide cyclase"/>
    <property type="match status" value="1"/>
</dbReference>